<dbReference type="RefSeq" id="WP_257891807.1">
    <property type="nucleotide sequence ID" value="NZ_JAIMBW010000001.1"/>
</dbReference>
<keyword evidence="2" id="KW-1185">Reference proteome</keyword>
<evidence type="ECO:0000313" key="2">
    <source>
        <dbReference type="Proteomes" id="UP000693972"/>
    </source>
</evidence>
<gene>
    <name evidence="1" type="ORF">KUL25_04265</name>
</gene>
<dbReference type="Proteomes" id="UP000693972">
    <property type="component" value="Unassembled WGS sequence"/>
</dbReference>
<accession>A0A975TXU9</accession>
<reference evidence="1 2" key="1">
    <citation type="submission" date="2021-07" db="EMBL/GenBank/DDBJ databases">
        <title>Karlodiniumbacter phycospheric gen. nov., sp. nov., a phycosphere bacterium isolated from karlodinium veneficum.</title>
        <authorList>
            <person name="Peng Y."/>
            <person name="Jiang L."/>
            <person name="Lee J."/>
        </authorList>
    </citation>
    <scope>NUCLEOTIDE SEQUENCE</scope>
    <source>
        <strain evidence="1 2">N5</strain>
    </source>
</reference>
<proteinExistence type="predicted"/>
<evidence type="ECO:0000313" key="1">
    <source>
        <dbReference type="EMBL" id="QXL88741.1"/>
    </source>
</evidence>
<dbReference type="EMBL" id="CP078073">
    <property type="protein sequence ID" value="QXL88741.1"/>
    <property type="molecule type" value="Genomic_DNA"/>
</dbReference>
<protein>
    <submittedName>
        <fullName evidence="1">Uncharacterized protein</fullName>
    </submittedName>
</protein>
<name>A0A975TXU9_9RHOB</name>
<sequence>MSERFDRHLDFVSYRPRLTPEGKMVWLELLEDGNSVIYQEEPGASWFQQVAIILIGMLPVEWLL</sequence>
<dbReference type="AlphaFoldDB" id="A0A975TXU9"/>
<dbReference type="EMBL" id="JAIMBW010000001">
    <property type="protein sequence ID" value="MBY4891976.1"/>
    <property type="molecule type" value="Genomic_DNA"/>
</dbReference>
<organism evidence="1">
    <name type="scientific">Gymnodinialimonas phycosphaerae</name>
    <dbReference type="NCBI Taxonomy" id="2841589"/>
    <lineage>
        <taxon>Bacteria</taxon>
        <taxon>Pseudomonadati</taxon>
        <taxon>Pseudomonadota</taxon>
        <taxon>Alphaproteobacteria</taxon>
        <taxon>Rhodobacterales</taxon>
        <taxon>Paracoccaceae</taxon>
        <taxon>Gymnodinialimonas</taxon>
    </lineage>
</organism>